<dbReference type="EMBL" id="KV878597">
    <property type="protein sequence ID" value="OJJ53556.1"/>
    <property type="molecule type" value="Genomic_DNA"/>
</dbReference>
<accession>A0A1L9T294</accession>
<evidence type="ECO:0000313" key="1">
    <source>
        <dbReference type="EMBL" id="OJJ53556.1"/>
    </source>
</evidence>
<dbReference type="VEuPathDB" id="FungiDB:ASPSYDRAFT_36490"/>
<dbReference type="OrthoDB" id="4489995at2759"/>
<protein>
    <submittedName>
        <fullName evidence="1">Uncharacterized protein</fullName>
    </submittedName>
</protein>
<evidence type="ECO:0000313" key="2">
    <source>
        <dbReference type="Proteomes" id="UP000184356"/>
    </source>
</evidence>
<name>A0A1L9T294_9EURO</name>
<dbReference type="RefSeq" id="XP_040697362.1">
    <property type="nucleotide sequence ID" value="XM_040845435.1"/>
</dbReference>
<dbReference type="GeneID" id="63761508"/>
<reference evidence="2" key="1">
    <citation type="journal article" date="2017" name="Genome Biol.">
        <title>Comparative genomics reveals high biological diversity and specific adaptations in the industrially and medically important fungal genus Aspergillus.</title>
        <authorList>
            <person name="de Vries R.P."/>
            <person name="Riley R."/>
            <person name="Wiebenga A."/>
            <person name="Aguilar-Osorio G."/>
            <person name="Amillis S."/>
            <person name="Uchima C.A."/>
            <person name="Anderluh G."/>
            <person name="Asadollahi M."/>
            <person name="Askin M."/>
            <person name="Barry K."/>
            <person name="Battaglia E."/>
            <person name="Bayram O."/>
            <person name="Benocci T."/>
            <person name="Braus-Stromeyer S.A."/>
            <person name="Caldana C."/>
            <person name="Canovas D."/>
            <person name="Cerqueira G.C."/>
            <person name="Chen F."/>
            <person name="Chen W."/>
            <person name="Choi C."/>
            <person name="Clum A."/>
            <person name="Dos Santos R.A."/>
            <person name="Damasio A.R."/>
            <person name="Diallinas G."/>
            <person name="Emri T."/>
            <person name="Fekete E."/>
            <person name="Flipphi M."/>
            <person name="Freyberg S."/>
            <person name="Gallo A."/>
            <person name="Gournas C."/>
            <person name="Habgood R."/>
            <person name="Hainaut M."/>
            <person name="Harispe M.L."/>
            <person name="Henrissat B."/>
            <person name="Hilden K.S."/>
            <person name="Hope R."/>
            <person name="Hossain A."/>
            <person name="Karabika E."/>
            <person name="Karaffa L."/>
            <person name="Karanyi Z."/>
            <person name="Krasevec N."/>
            <person name="Kuo A."/>
            <person name="Kusch H."/>
            <person name="LaButti K."/>
            <person name="Lagendijk E.L."/>
            <person name="Lapidus A."/>
            <person name="Levasseur A."/>
            <person name="Lindquist E."/>
            <person name="Lipzen A."/>
            <person name="Logrieco A.F."/>
            <person name="MacCabe A."/>
            <person name="Maekelae M.R."/>
            <person name="Malavazi I."/>
            <person name="Melin P."/>
            <person name="Meyer V."/>
            <person name="Mielnichuk N."/>
            <person name="Miskei M."/>
            <person name="Molnar A.P."/>
            <person name="Mule G."/>
            <person name="Ngan C.Y."/>
            <person name="Orejas M."/>
            <person name="Orosz E."/>
            <person name="Ouedraogo J.P."/>
            <person name="Overkamp K.M."/>
            <person name="Park H.-S."/>
            <person name="Perrone G."/>
            <person name="Piumi F."/>
            <person name="Punt P.J."/>
            <person name="Ram A.F."/>
            <person name="Ramon A."/>
            <person name="Rauscher S."/>
            <person name="Record E."/>
            <person name="Riano-Pachon D.M."/>
            <person name="Robert V."/>
            <person name="Roehrig J."/>
            <person name="Ruller R."/>
            <person name="Salamov A."/>
            <person name="Salih N.S."/>
            <person name="Samson R.A."/>
            <person name="Sandor E."/>
            <person name="Sanguinetti M."/>
            <person name="Schuetze T."/>
            <person name="Sepcic K."/>
            <person name="Shelest E."/>
            <person name="Sherlock G."/>
            <person name="Sophianopoulou V."/>
            <person name="Squina F.M."/>
            <person name="Sun H."/>
            <person name="Susca A."/>
            <person name="Todd R.B."/>
            <person name="Tsang A."/>
            <person name="Unkles S.E."/>
            <person name="van de Wiele N."/>
            <person name="van Rossen-Uffink D."/>
            <person name="Oliveira J.V."/>
            <person name="Vesth T.C."/>
            <person name="Visser J."/>
            <person name="Yu J.-H."/>
            <person name="Zhou M."/>
            <person name="Andersen M.R."/>
            <person name="Archer D.B."/>
            <person name="Baker S.E."/>
            <person name="Benoit I."/>
            <person name="Brakhage A.A."/>
            <person name="Braus G.H."/>
            <person name="Fischer R."/>
            <person name="Frisvad J.C."/>
            <person name="Goldman G.H."/>
            <person name="Houbraken J."/>
            <person name="Oakley B."/>
            <person name="Pocsi I."/>
            <person name="Scazzocchio C."/>
            <person name="Seiboth B."/>
            <person name="vanKuyk P.A."/>
            <person name="Wortman J."/>
            <person name="Dyer P.S."/>
            <person name="Grigoriev I.V."/>
        </authorList>
    </citation>
    <scope>NUCLEOTIDE SEQUENCE [LARGE SCALE GENOMIC DNA]</scope>
    <source>
        <strain evidence="2">CBS 593.65</strain>
    </source>
</reference>
<gene>
    <name evidence="1" type="ORF">ASPSYDRAFT_36490</name>
</gene>
<dbReference type="AlphaFoldDB" id="A0A1L9T294"/>
<proteinExistence type="predicted"/>
<organism evidence="1 2">
    <name type="scientific">Aspergillus sydowii CBS 593.65</name>
    <dbReference type="NCBI Taxonomy" id="1036612"/>
    <lineage>
        <taxon>Eukaryota</taxon>
        <taxon>Fungi</taxon>
        <taxon>Dikarya</taxon>
        <taxon>Ascomycota</taxon>
        <taxon>Pezizomycotina</taxon>
        <taxon>Eurotiomycetes</taxon>
        <taxon>Eurotiomycetidae</taxon>
        <taxon>Eurotiales</taxon>
        <taxon>Aspergillaceae</taxon>
        <taxon>Aspergillus</taxon>
        <taxon>Aspergillus subgen. Nidulantes</taxon>
    </lineage>
</organism>
<keyword evidence="2" id="KW-1185">Reference proteome</keyword>
<sequence>MDDMRIFNYPTITILVLFQYETVYTFRRSHYAADGFQTEFRHRDAEAWLEHAPMPTSEEPHGRRPHAYQDREDLFVNERASLADLRGDLYSLDLDREQRPPVLWMYVGAPNFDYADEDAQAGAFRIVTDRERRIIGMAAHSPAQNGRFVRADECQEMYAVHIVQIIVPRPTTVMDSA</sequence>
<dbReference type="Proteomes" id="UP000184356">
    <property type="component" value="Unassembled WGS sequence"/>
</dbReference>